<keyword evidence="2" id="KW-1185">Reference proteome</keyword>
<dbReference type="PANTHER" id="PTHR33070">
    <property type="entry name" value="OS06G0725500 PROTEIN"/>
    <property type="match status" value="1"/>
</dbReference>
<gene>
    <name evidence="1" type="ORF">POM88_024792</name>
</gene>
<dbReference type="GO" id="GO:0048364">
    <property type="term" value="P:root development"/>
    <property type="evidence" value="ECO:0007669"/>
    <property type="project" value="InterPro"/>
</dbReference>
<comment type="caution">
    <text evidence="1">The sequence shown here is derived from an EMBL/GenBank/DDBJ whole genome shotgun (WGS) entry which is preliminary data.</text>
</comment>
<dbReference type="GO" id="GO:0048367">
    <property type="term" value="P:shoot system development"/>
    <property type="evidence" value="ECO:0007669"/>
    <property type="project" value="InterPro"/>
</dbReference>
<accession>A0AAD8MN78</accession>
<dbReference type="Pfam" id="PF03087">
    <property type="entry name" value="BPS1"/>
    <property type="match status" value="1"/>
</dbReference>
<dbReference type="Proteomes" id="UP001237642">
    <property type="component" value="Unassembled WGS sequence"/>
</dbReference>
<proteinExistence type="predicted"/>
<name>A0AAD8MN78_9APIA</name>
<organism evidence="1 2">
    <name type="scientific">Heracleum sosnowskyi</name>
    <dbReference type="NCBI Taxonomy" id="360622"/>
    <lineage>
        <taxon>Eukaryota</taxon>
        <taxon>Viridiplantae</taxon>
        <taxon>Streptophyta</taxon>
        <taxon>Embryophyta</taxon>
        <taxon>Tracheophyta</taxon>
        <taxon>Spermatophyta</taxon>
        <taxon>Magnoliopsida</taxon>
        <taxon>eudicotyledons</taxon>
        <taxon>Gunneridae</taxon>
        <taxon>Pentapetalae</taxon>
        <taxon>asterids</taxon>
        <taxon>campanulids</taxon>
        <taxon>Apiales</taxon>
        <taxon>Apiaceae</taxon>
        <taxon>Apioideae</taxon>
        <taxon>apioid superclade</taxon>
        <taxon>Tordylieae</taxon>
        <taxon>Tordyliinae</taxon>
        <taxon>Heracleum</taxon>
    </lineage>
</organism>
<dbReference type="EMBL" id="JAUIZM010000006">
    <property type="protein sequence ID" value="KAK1378048.1"/>
    <property type="molecule type" value="Genomic_DNA"/>
</dbReference>
<dbReference type="PANTHER" id="PTHR33070:SF109">
    <property type="entry name" value="DOMAIN PROTEIN, PUTATIVE (DUF241)-RELATED"/>
    <property type="match status" value="1"/>
</dbReference>
<dbReference type="AlphaFoldDB" id="A0AAD8MN78"/>
<protein>
    <submittedName>
        <fullName evidence="1">DUF241 domain-containing protein</fullName>
    </submittedName>
</protein>
<reference evidence="1" key="1">
    <citation type="submission" date="2023-02" db="EMBL/GenBank/DDBJ databases">
        <title>Genome of toxic invasive species Heracleum sosnowskyi carries increased number of genes despite the absence of recent whole-genome duplications.</title>
        <authorList>
            <person name="Schelkunov M."/>
            <person name="Shtratnikova V."/>
            <person name="Makarenko M."/>
            <person name="Klepikova A."/>
            <person name="Omelchenko D."/>
            <person name="Novikova G."/>
            <person name="Obukhova E."/>
            <person name="Bogdanov V."/>
            <person name="Penin A."/>
            <person name="Logacheva M."/>
        </authorList>
    </citation>
    <scope>NUCLEOTIDE SEQUENCE</scope>
    <source>
        <strain evidence="1">Hsosn_3</strain>
        <tissue evidence="1">Leaf</tissue>
    </source>
</reference>
<reference evidence="1" key="2">
    <citation type="submission" date="2023-05" db="EMBL/GenBank/DDBJ databases">
        <authorList>
            <person name="Schelkunov M.I."/>
        </authorList>
    </citation>
    <scope>NUCLEOTIDE SEQUENCE</scope>
    <source>
        <strain evidence="1">Hsosn_3</strain>
        <tissue evidence="1">Leaf</tissue>
    </source>
</reference>
<sequence length="294" mass="32864">MAGSMKCNKARGGIRSISLPCRPHSTTYKMEQELNKLKTWEAEVSSNAPTAEKICNGLSGLGELYRCTDELLNLPLTRQALSALQHDESINELLDGSIRFLDICGSAKDIMSLVKVNAADLHSCLRRRPKGDASSFTKYTLFKKKISKDAKRLTAVLKQVDSRTSGLRFVDLDQHLISVIRVLNEVTATTISVFDYVVLFLATSTKAKTTKWSLVSRLMHKSRVACEDHQQMNEMEKVDAELLCMISGSSKESDLLKQRLEALEAGVEVIENGLECMFRHIIRIRTSLLNIVSQ</sequence>
<evidence type="ECO:0000313" key="1">
    <source>
        <dbReference type="EMBL" id="KAK1378048.1"/>
    </source>
</evidence>
<evidence type="ECO:0000313" key="2">
    <source>
        <dbReference type="Proteomes" id="UP001237642"/>
    </source>
</evidence>
<dbReference type="InterPro" id="IPR004320">
    <property type="entry name" value="BPS1_pln"/>
</dbReference>